<evidence type="ECO:0000313" key="4">
    <source>
        <dbReference type="Proteomes" id="UP000614811"/>
    </source>
</evidence>
<feature type="region of interest" description="Disordered" evidence="2">
    <location>
        <begin position="39"/>
        <end position="91"/>
    </location>
</feature>
<evidence type="ECO:0000256" key="1">
    <source>
        <dbReference type="ARBA" id="ARBA00005701"/>
    </source>
</evidence>
<accession>A0A918RR57</accession>
<protein>
    <recommendedName>
        <fullName evidence="5">DUF1674 domain-containing protein</fullName>
    </recommendedName>
</protein>
<evidence type="ECO:0008006" key="5">
    <source>
        <dbReference type="Google" id="ProtNLM"/>
    </source>
</evidence>
<name>A0A918RR57_9GAMM</name>
<sequence length="91" mass="10060">MSHGIIRRVKKQQSGGSNVMVCCSKSTLACEIMSDKKIETSLQDAESQTQEQELTKASEPNGTKPQEINGPRGPEPTRYGDWESKGRCVDF</sequence>
<reference evidence="3" key="2">
    <citation type="submission" date="2020-09" db="EMBL/GenBank/DDBJ databases">
        <authorList>
            <person name="Sun Q."/>
            <person name="Kim S."/>
        </authorList>
    </citation>
    <scope>NUCLEOTIDE SEQUENCE</scope>
    <source>
        <strain evidence="3">KCTC 12711</strain>
    </source>
</reference>
<comment type="caution">
    <text evidence="3">The sequence shown here is derived from an EMBL/GenBank/DDBJ whole genome shotgun (WGS) entry which is preliminary data.</text>
</comment>
<proteinExistence type="inferred from homology"/>
<gene>
    <name evidence="3" type="ORF">GCM10008090_18650</name>
</gene>
<dbReference type="EMBL" id="BMXA01000002">
    <property type="protein sequence ID" value="GHA08991.1"/>
    <property type="molecule type" value="Genomic_DNA"/>
</dbReference>
<feature type="compositionally biased region" description="Polar residues" evidence="2">
    <location>
        <begin position="40"/>
        <end position="52"/>
    </location>
</feature>
<dbReference type="Proteomes" id="UP000614811">
    <property type="component" value="Unassembled WGS sequence"/>
</dbReference>
<dbReference type="PANTHER" id="PTHR28524:SF3">
    <property type="entry name" value="SUCCINATE DEHYDROGENASE ASSEMBLY FACTOR 4, MITOCHONDRIAL"/>
    <property type="match status" value="1"/>
</dbReference>
<keyword evidence="4" id="KW-1185">Reference proteome</keyword>
<evidence type="ECO:0000256" key="2">
    <source>
        <dbReference type="SAM" id="MobiDB-lite"/>
    </source>
</evidence>
<reference evidence="3" key="1">
    <citation type="journal article" date="2014" name="Int. J. Syst. Evol. Microbiol.">
        <title>Complete genome sequence of Corynebacterium casei LMG S-19264T (=DSM 44701T), isolated from a smear-ripened cheese.</title>
        <authorList>
            <consortium name="US DOE Joint Genome Institute (JGI-PGF)"/>
            <person name="Walter F."/>
            <person name="Albersmeier A."/>
            <person name="Kalinowski J."/>
            <person name="Ruckert C."/>
        </authorList>
    </citation>
    <scope>NUCLEOTIDE SEQUENCE</scope>
    <source>
        <strain evidence="3">KCTC 12711</strain>
    </source>
</reference>
<comment type="similarity">
    <text evidence="1">Belongs to the SDHAF4 family.</text>
</comment>
<dbReference type="PANTHER" id="PTHR28524">
    <property type="entry name" value="SUCCINATE DEHYDROGENASE ASSEMBLY FACTOR 4, MITOCHONDRIAL"/>
    <property type="match status" value="1"/>
</dbReference>
<feature type="compositionally biased region" description="Basic and acidic residues" evidence="2">
    <location>
        <begin position="78"/>
        <end position="91"/>
    </location>
</feature>
<dbReference type="AlphaFoldDB" id="A0A918RR57"/>
<dbReference type="InterPro" id="IPR012875">
    <property type="entry name" value="SDHF4"/>
</dbReference>
<organism evidence="3 4">
    <name type="scientific">Arenicella chitinivorans</name>
    <dbReference type="NCBI Taxonomy" id="1329800"/>
    <lineage>
        <taxon>Bacteria</taxon>
        <taxon>Pseudomonadati</taxon>
        <taxon>Pseudomonadota</taxon>
        <taxon>Gammaproteobacteria</taxon>
        <taxon>Arenicellales</taxon>
        <taxon>Arenicellaceae</taxon>
        <taxon>Arenicella</taxon>
    </lineage>
</organism>
<evidence type="ECO:0000313" key="3">
    <source>
        <dbReference type="EMBL" id="GHA08991.1"/>
    </source>
</evidence>
<dbReference type="Pfam" id="PF07896">
    <property type="entry name" value="DUF1674"/>
    <property type="match status" value="1"/>
</dbReference>